<organism evidence="2">
    <name type="scientific">Phytophthora nicotianae</name>
    <name type="common">Potato buckeye rot agent</name>
    <name type="synonym">Phytophthora parasitica</name>
    <dbReference type="NCBI Taxonomy" id="4792"/>
    <lineage>
        <taxon>Eukaryota</taxon>
        <taxon>Sar</taxon>
        <taxon>Stramenopiles</taxon>
        <taxon>Oomycota</taxon>
        <taxon>Peronosporomycetes</taxon>
        <taxon>Peronosporales</taxon>
        <taxon>Peronosporaceae</taxon>
        <taxon>Phytophthora</taxon>
    </lineage>
</organism>
<gene>
    <name evidence="2" type="ORF">L916_18367</name>
</gene>
<reference evidence="2" key="1">
    <citation type="submission" date="2013-11" db="EMBL/GenBank/DDBJ databases">
        <title>The Genome Sequence of Phytophthora parasitica CJ05E6.</title>
        <authorList>
            <consortium name="The Broad Institute Genomics Platform"/>
            <person name="Russ C."/>
            <person name="Tyler B."/>
            <person name="Panabieres F."/>
            <person name="Shan W."/>
            <person name="Tripathy S."/>
            <person name="Grunwald N."/>
            <person name="Machado M."/>
            <person name="Johnson C.S."/>
            <person name="Arredondo F."/>
            <person name="Hong C."/>
            <person name="Coffey M."/>
            <person name="Young S.K."/>
            <person name="Zeng Q."/>
            <person name="Gargeya S."/>
            <person name="Fitzgerald M."/>
            <person name="Abouelleil A."/>
            <person name="Alvarado L."/>
            <person name="Chapman S.B."/>
            <person name="Gainer-Dewar J."/>
            <person name="Goldberg J."/>
            <person name="Griggs A."/>
            <person name="Gujja S."/>
            <person name="Hansen M."/>
            <person name="Howarth C."/>
            <person name="Imamovic A."/>
            <person name="Ireland A."/>
            <person name="Larimer J."/>
            <person name="McCowan C."/>
            <person name="Murphy C."/>
            <person name="Pearson M."/>
            <person name="Poon T.W."/>
            <person name="Priest M."/>
            <person name="Roberts A."/>
            <person name="Saif S."/>
            <person name="Shea T."/>
            <person name="Sykes S."/>
            <person name="Wortman J."/>
            <person name="Nusbaum C."/>
            <person name="Birren B."/>
        </authorList>
    </citation>
    <scope>NUCLEOTIDE SEQUENCE [LARGE SCALE GENOMIC DNA]</scope>
    <source>
        <strain evidence="2">CJ05E6</strain>
    </source>
</reference>
<feature type="region of interest" description="Disordered" evidence="1">
    <location>
        <begin position="1"/>
        <end position="37"/>
    </location>
</feature>
<accession>W2I274</accession>
<dbReference type="EMBL" id="KI675801">
    <property type="protein sequence ID" value="ETL28230.1"/>
    <property type="molecule type" value="Genomic_DNA"/>
</dbReference>
<protein>
    <submittedName>
        <fullName evidence="2">Uncharacterized protein</fullName>
    </submittedName>
</protein>
<dbReference type="AlphaFoldDB" id="W2I274"/>
<sequence length="157" mass="17281">MRGVSLTQENAEEEEKGEPTQDPNVGDPIYDEGWSDATNQRRHNGFVTAADYLLNEANAGCRSSANLRTGRTSSAEFSRTPNASARGDGSDAGCRSSANAAAVASAKRNQLPSMIDPVNPFQLQLKRYVATQCYYPLYDSSDLRKEYDFVISRLNYI</sequence>
<proteinExistence type="predicted"/>
<dbReference type="VEuPathDB" id="FungiDB:PPTG_05158"/>
<feature type="compositionally biased region" description="Polar residues" evidence="1">
    <location>
        <begin position="63"/>
        <end position="83"/>
    </location>
</feature>
<evidence type="ECO:0000256" key="1">
    <source>
        <dbReference type="SAM" id="MobiDB-lite"/>
    </source>
</evidence>
<name>W2I274_PHYNI</name>
<evidence type="ECO:0000313" key="2">
    <source>
        <dbReference type="EMBL" id="ETL28230.1"/>
    </source>
</evidence>
<dbReference type="Proteomes" id="UP000053864">
    <property type="component" value="Unassembled WGS sequence"/>
</dbReference>
<feature type="region of interest" description="Disordered" evidence="1">
    <location>
        <begin position="63"/>
        <end position="94"/>
    </location>
</feature>